<name>A0A7C0XAI1_UNCW3</name>
<dbReference type="Gene3D" id="3.40.50.920">
    <property type="match status" value="1"/>
</dbReference>
<comment type="cofactor">
    <cofactor evidence="3">
        <name>thiamine diphosphate</name>
        <dbReference type="ChEBI" id="CHEBI:58937"/>
    </cofactor>
</comment>
<evidence type="ECO:0000256" key="2">
    <source>
        <dbReference type="ARBA" id="ARBA00001946"/>
    </source>
</evidence>
<dbReference type="AlphaFoldDB" id="A0A7C0XAI1"/>
<accession>A0A7C0XAI1</accession>
<sequence>ISGNTFDVMPVNIKENYLSDGWEVIEVNGHDFQELYLAMRNSLSLDSPVAILAYTTMGKGISFMEDKEKYHGKPLTEEELQKALEELGLPNDIDRYKKLREKVRPAKRFSVHYEVKLDPGTPRVYRPEDKLDNRSAFGNALADIGRANVGVEGRTPIAVFDCDLASSVKVDGFAKEFPENFFEAGVQEHNTATVAGALSSQGVLAVWGDFGVFNIDETYNQQRLNDINRTNLKVASTHLGIDVGEDGKTHHCVDYIGVLRNLYGFRLIVPADPNQTDRATRYMLTRSGNYALGVGRSRTPIITREDGSPFFDADYRFEYGKADILRDGDRGALIVYGQTAWRGVRVWEMLREKGISIMVINMASVLDPDLDLLKRASETGYIAVYEDHNVKSGLGSIIADILLERGWTARFRKFGLTDYAPSGKAEDLFEFMGLSPERVAEEILSDLE</sequence>
<evidence type="ECO:0000256" key="1">
    <source>
        <dbReference type="ARBA" id="ARBA00001936"/>
    </source>
</evidence>
<evidence type="ECO:0000259" key="6">
    <source>
        <dbReference type="SMART" id="SM00861"/>
    </source>
</evidence>
<comment type="cofactor">
    <cofactor evidence="1">
        <name>Mn(2+)</name>
        <dbReference type="ChEBI" id="CHEBI:29035"/>
    </cofactor>
</comment>
<dbReference type="InterPro" id="IPR051157">
    <property type="entry name" value="PDH/Transketolase"/>
</dbReference>
<keyword evidence="7" id="KW-0808">Transferase</keyword>
<feature type="non-terminal residue" evidence="7">
    <location>
        <position position="1"/>
    </location>
</feature>
<organism evidence="7">
    <name type="scientific">candidate division WOR-3 bacterium</name>
    <dbReference type="NCBI Taxonomy" id="2052148"/>
    <lineage>
        <taxon>Bacteria</taxon>
        <taxon>Bacteria division WOR-3</taxon>
    </lineage>
</organism>
<protein>
    <submittedName>
        <fullName evidence="7">Transketolase</fullName>
        <ecNumber evidence="7">2.2.1.1</ecNumber>
    </submittedName>
</protein>
<dbReference type="InterPro" id="IPR029061">
    <property type="entry name" value="THDP-binding"/>
</dbReference>
<dbReference type="SMART" id="SM00861">
    <property type="entry name" value="Transket_pyr"/>
    <property type="match status" value="1"/>
</dbReference>
<dbReference type="EC" id="2.2.1.1" evidence="7"/>
<dbReference type="InterPro" id="IPR009014">
    <property type="entry name" value="Transketo_C/PFOR_II"/>
</dbReference>
<comment type="caution">
    <text evidence="7">The sequence shown here is derived from an EMBL/GenBank/DDBJ whole genome shotgun (WGS) entry which is preliminary data.</text>
</comment>
<dbReference type="InterPro" id="IPR033248">
    <property type="entry name" value="Transketolase_C"/>
</dbReference>
<reference evidence="7" key="1">
    <citation type="journal article" date="2020" name="mSystems">
        <title>Genome- and Community-Level Interaction Insights into Carbon Utilization and Element Cycling Functions of Hydrothermarchaeota in Hydrothermal Sediment.</title>
        <authorList>
            <person name="Zhou Z."/>
            <person name="Liu Y."/>
            <person name="Xu W."/>
            <person name="Pan J."/>
            <person name="Luo Z.H."/>
            <person name="Li M."/>
        </authorList>
    </citation>
    <scope>NUCLEOTIDE SEQUENCE [LARGE SCALE GENOMIC DNA]</scope>
    <source>
        <strain evidence="7">HyVt-237</strain>
    </source>
</reference>
<dbReference type="Proteomes" id="UP000885931">
    <property type="component" value="Unassembled WGS sequence"/>
</dbReference>
<proteinExistence type="inferred from homology"/>
<feature type="domain" description="Transketolase-like pyrimidine-binding" evidence="6">
    <location>
        <begin position="131"/>
        <end position="301"/>
    </location>
</feature>
<dbReference type="Pfam" id="PF02779">
    <property type="entry name" value="Transket_pyr"/>
    <property type="match status" value="1"/>
</dbReference>
<dbReference type="PANTHER" id="PTHR43825:SF1">
    <property type="entry name" value="TRANSKETOLASE-LIKE PYRIMIDINE-BINDING DOMAIN-CONTAINING PROTEIN"/>
    <property type="match status" value="1"/>
</dbReference>
<evidence type="ECO:0000313" key="7">
    <source>
        <dbReference type="EMBL" id="HDM89882.1"/>
    </source>
</evidence>
<dbReference type="Gene3D" id="3.40.50.970">
    <property type="match status" value="2"/>
</dbReference>
<dbReference type="FunFam" id="3.40.50.970:FF:000129">
    <property type="entry name" value="Transketolase"/>
    <property type="match status" value="1"/>
</dbReference>
<dbReference type="GO" id="GO:0004802">
    <property type="term" value="F:transketolase activity"/>
    <property type="evidence" value="ECO:0007669"/>
    <property type="project" value="UniProtKB-EC"/>
</dbReference>
<keyword evidence="5" id="KW-0786">Thiamine pyrophosphate</keyword>
<evidence type="ECO:0000256" key="3">
    <source>
        <dbReference type="ARBA" id="ARBA00001964"/>
    </source>
</evidence>
<dbReference type="EMBL" id="DRBW01000057">
    <property type="protein sequence ID" value="HDM89882.1"/>
    <property type="molecule type" value="Genomic_DNA"/>
</dbReference>
<gene>
    <name evidence="7" type="ORF">ENG67_01570</name>
</gene>
<dbReference type="PANTHER" id="PTHR43825">
    <property type="entry name" value="PYRUVATE DEHYDROGENASE E1 COMPONENT"/>
    <property type="match status" value="1"/>
</dbReference>
<comment type="similarity">
    <text evidence="4">Belongs to the transketolase family.</text>
</comment>
<dbReference type="Pfam" id="PF02780">
    <property type="entry name" value="Transketolase_C"/>
    <property type="match status" value="1"/>
</dbReference>
<evidence type="ECO:0000256" key="4">
    <source>
        <dbReference type="ARBA" id="ARBA00007131"/>
    </source>
</evidence>
<dbReference type="NCBIfam" id="NF004556">
    <property type="entry name" value="PRK05899.2-2"/>
    <property type="match status" value="1"/>
</dbReference>
<dbReference type="GO" id="GO:0005737">
    <property type="term" value="C:cytoplasm"/>
    <property type="evidence" value="ECO:0007669"/>
    <property type="project" value="UniProtKB-ARBA"/>
</dbReference>
<comment type="cofactor">
    <cofactor evidence="2">
        <name>Mg(2+)</name>
        <dbReference type="ChEBI" id="CHEBI:18420"/>
    </cofactor>
</comment>
<dbReference type="CDD" id="cd07033">
    <property type="entry name" value="TPP_PYR_DXS_TK_like"/>
    <property type="match status" value="1"/>
</dbReference>
<dbReference type="SUPFAM" id="SSF52518">
    <property type="entry name" value="Thiamin diphosphate-binding fold (THDP-binding)"/>
    <property type="match status" value="2"/>
</dbReference>
<evidence type="ECO:0000256" key="5">
    <source>
        <dbReference type="ARBA" id="ARBA00023052"/>
    </source>
</evidence>
<dbReference type="Pfam" id="PF00456">
    <property type="entry name" value="Transketolase_N"/>
    <property type="match status" value="1"/>
</dbReference>
<dbReference type="InterPro" id="IPR005475">
    <property type="entry name" value="Transketolase-like_Pyr-bd"/>
</dbReference>
<dbReference type="InterPro" id="IPR005474">
    <property type="entry name" value="Transketolase_N"/>
</dbReference>
<dbReference type="SUPFAM" id="SSF52922">
    <property type="entry name" value="TK C-terminal domain-like"/>
    <property type="match status" value="1"/>
</dbReference>